<dbReference type="PROSITE" id="PS50404">
    <property type="entry name" value="GST_NTER"/>
    <property type="match status" value="1"/>
</dbReference>
<proteinExistence type="predicted"/>
<evidence type="ECO:0000259" key="1">
    <source>
        <dbReference type="PROSITE" id="PS50404"/>
    </source>
</evidence>
<protein>
    <recommendedName>
        <fullName evidence="1">GST N-terminal domain-containing protein</fullName>
    </recommendedName>
</protein>
<dbReference type="Gene3D" id="1.20.1050.10">
    <property type="match status" value="1"/>
</dbReference>
<gene>
    <name evidence="2" type="ORF">A1D17_02505</name>
</gene>
<dbReference type="EMBL" id="LUKJ01000002">
    <property type="protein sequence ID" value="KZN20430.1"/>
    <property type="molecule type" value="Genomic_DNA"/>
</dbReference>
<dbReference type="InterPro" id="IPR040079">
    <property type="entry name" value="Glutathione_S-Trfase"/>
</dbReference>
<reference evidence="2 3" key="2">
    <citation type="journal article" date="2018" name="Nature">
        <title>Mutant phenotypes for thousands of bacterial genes of unknown function.</title>
        <authorList>
            <person name="Price M.N."/>
            <person name="Wetmore K.M."/>
            <person name="Waters R.J."/>
            <person name="Callaghan M."/>
            <person name="Ray J."/>
            <person name="Liu H."/>
            <person name="Kuehl J.V."/>
            <person name="Melnyk R.A."/>
            <person name="Lamson J.S."/>
            <person name="Suh Y."/>
            <person name="Carlson H.K."/>
            <person name="Esquivel Z."/>
            <person name="Sadeeshkumar H."/>
            <person name="Chakraborty R."/>
            <person name="Zane G.M."/>
            <person name="Rubin B.E."/>
            <person name="Wall J.D."/>
            <person name="Visel A."/>
            <person name="Bristow J."/>
            <person name="Blow M.J."/>
            <person name="Arkin A.P."/>
            <person name="Deutschbauer A.M."/>
        </authorList>
    </citation>
    <scope>NUCLEOTIDE SEQUENCE [LARGE SCALE GENOMIC DNA]</scope>
    <source>
        <strain evidence="2 3">FW300-N1B4</strain>
    </source>
</reference>
<dbReference type="InterPro" id="IPR004045">
    <property type="entry name" value="Glutathione_S-Trfase_N"/>
</dbReference>
<accession>A0A166QKK9</accession>
<reference evidence="3" key="1">
    <citation type="submission" date="2016-03" db="EMBL/GenBank/DDBJ databases">
        <authorList>
            <person name="Ray J."/>
            <person name="Price M."/>
            <person name="Deutschbauer A."/>
        </authorList>
    </citation>
    <scope>NUCLEOTIDE SEQUENCE [LARGE SCALE GENOMIC DNA]</scope>
    <source>
        <strain evidence="3">FW300-N1B4</strain>
    </source>
</reference>
<dbReference type="Pfam" id="PF02798">
    <property type="entry name" value="GST_N"/>
    <property type="match status" value="1"/>
</dbReference>
<dbReference type="Gene3D" id="3.40.30.10">
    <property type="entry name" value="Glutaredoxin"/>
    <property type="match status" value="1"/>
</dbReference>
<dbReference type="SUPFAM" id="SSF47616">
    <property type="entry name" value="GST C-terminal domain-like"/>
    <property type="match status" value="1"/>
</dbReference>
<evidence type="ECO:0000313" key="2">
    <source>
        <dbReference type="EMBL" id="KZN20430.1"/>
    </source>
</evidence>
<sequence length="190" mass="21718">MFALNLFTKSNCARSEMISFLLHEKGQEFRSIFVDTATGEALSKEIFKAVQAPALVDHDVRLIDLDLILEYIDERYPHPTMMPPEPSKRAHTRILLRRVFNDLYPLLDRFKDTGCQESADRLGIELNNFAPVFSAQPFLVNEYFNLIDIAFVPLLRHISPHVSLSPGILKYLDRLTNRDAFKKTVAPGAK</sequence>
<dbReference type="RefSeq" id="WP_063340474.1">
    <property type="nucleotide sequence ID" value="NZ_LUKJ01000002.1"/>
</dbReference>
<comment type="caution">
    <text evidence="2">The sequence shown here is derived from an EMBL/GenBank/DDBJ whole genome shotgun (WGS) entry which is preliminary data.</text>
</comment>
<dbReference type="GO" id="GO:0005737">
    <property type="term" value="C:cytoplasm"/>
    <property type="evidence" value="ECO:0007669"/>
    <property type="project" value="TreeGrafter"/>
</dbReference>
<dbReference type="PANTHER" id="PTHR43968">
    <property type="match status" value="1"/>
</dbReference>
<dbReference type="InterPro" id="IPR036282">
    <property type="entry name" value="Glutathione-S-Trfase_C_sf"/>
</dbReference>
<name>A0A166QKK9_PSEFL</name>
<organism evidence="2 3">
    <name type="scientific">Pseudomonas fluorescens</name>
    <dbReference type="NCBI Taxonomy" id="294"/>
    <lineage>
        <taxon>Bacteria</taxon>
        <taxon>Pseudomonadati</taxon>
        <taxon>Pseudomonadota</taxon>
        <taxon>Gammaproteobacteria</taxon>
        <taxon>Pseudomonadales</taxon>
        <taxon>Pseudomonadaceae</taxon>
        <taxon>Pseudomonas</taxon>
    </lineage>
</organism>
<evidence type="ECO:0000313" key="3">
    <source>
        <dbReference type="Proteomes" id="UP000076489"/>
    </source>
</evidence>
<dbReference type="InterPro" id="IPR036249">
    <property type="entry name" value="Thioredoxin-like_sf"/>
</dbReference>
<dbReference type="SFLD" id="SFLDS00019">
    <property type="entry name" value="Glutathione_Transferase_(cytos"/>
    <property type="match status" value="1"/>
</dbReference>
<dbReference type="AlphaFoldDB" id="A0A166QKK9"/>
<dbReference type="Proteomes" id="UP000076489">
    <property type="component" value="Unassembled WGS sequence"/>
</dbReference>
<dbReference type="PANTHER" id="PTHR43968:SF6">
    <property type="entry name" value="GLUTATHIONE S-TRANSFERASE OMEGA"/>
    <property type="match status" value="1"/>
</dbReference>
<dbReference type="InterPro" id="IPR050983">
    <property type="entry name" value="GST_Omega/HSP26"/>
</dbReference>
<feature type="domain" description="GST N-terminal" evidence="1">
    <location>
        <begin position="2"/>
        <end position="80"/>
    </location>
</feature>
<dbReference type="OrthoDB" id="9781431at2"/>
<dbReference type="SUPFAM" id="SSF52833">
    <property type="entry name" value="Thioredoxin-like"/>
    <property type="match status" value="1"/>
</dbReference>